<dbReference type="GO" id="GO:0051301">
    <property type="term" value="P:cell division"/>
    <property type="evidence" value="ECO:0007669"/>
    <property type="project" value="UniProtKB-KW"/>
</dbReference>
<feature type="compositionally biased region" description="Polar residues" evidence="5">
    <location>
        <begin position="165"/>
        <end position="177"/>
    </location>
</feature>
<dbReference type="PROSITE" id="PS50106">
    <property type="entry name" value="PDZ"/>
    <property type="match status" value="3"/>
</dbReference>
<feature type="region of interest" description="Disordered" evidence="5">
    <location>
        <begin position="635"/>
        <end position="692"/>
    </location>
</feature>
<feature type="compositionally biased region" description="Polar residues" evidence="5">
    <location>
        <begin position="635"/>
        <end position="647"/>
    </location>
</feature>
<dbReference type="PANTHER" id="PTHR16484">
    <property type="entry name" value="PARTITIONING DEFECTIVE 3 RELATED"/>
    <property type="match status" value="1"/>
</dbReference>
<dbReference type="FunFam" id="2.30.42.10:FF:000078">
    <property type="entry name" value="Partitioning defective 3 homolog B"/>
    <property type="match status" value="1"/>
</dbReference>
<dbReference type="InterPro" id="IPR021922">
    <property type="entry name" value="Par3/HAL_N"/>
</dbReference>
<dbReference type="InterPro" id="IPR052213">
    <property type="entry name" value="PAR3"/>
</dbReference>
<accession>H2RZE4</accession>
<proteinExistence type="inferred from homology"/>
<evidence type="ECO:0000256" key="2">
    <source>
        <dbReference type="ARBA" id="ARBA00022618"/>
    </source>
</evidence>
<evidence type="ECO:0000256" key="5">
    <source>
        <dbReference type="SAM" id="MobiDB-lite"/>
    </source>
</evidence>
<dbReference type="GO" id="GO:0016324">
    <property type="term" value="C:apical plasma membrane"/>
    <property type="evidence" value="ECO:0007669"/>
    <property type="project" value="TreeGrafter"/>
</dbReference>
<feature type="compositionally biased region" description="Basic residues" evidence="5">
    <location>
        <begin position="825"/>
        <end position="839"/>
    </location>
</feature>
<feature type="compositionally biased region" description="Basic and acidic residues" evidence="5">
    <location>
        <begin position="1058"/>
        <end position="1086"/>
    </location>
</feature>
<dbReference type="GO" id="GO:0000226">
    <property type="term" value="P:microtubule cytoskeleton organization"/>
    <property type="evidence" value="ECO:0007669"/>
    <property type="project" value="TreeGrafter"/>
</dbReference>
<dbReference type="GO" id="GO:0035091">
    <property type="term" value="F:phosphatidylinositol binding"/>
    <property type="evidence" value="ECO:0007669"/>
    <property type="project" value="TreeGrafter"/>
</dbReference>
<evidence type="ECO:0000256" key="1">
    <source>
        <dbReference type="ARBA" id="ARBA00005358"/>
    </source>
</evidence>
<reference evidence="7" key="3">
    <citation type="submission" date="2025-09" db="UniProtKB">
        <authorList>
            <consortium name="Ensembl"/>
        </authorList>
    </citation>
    <scope>IDENTIFICATION</scope>
</reference>
<protein>
    <recommendedName>
        <fullName evidence="6">PDZ domain-containing protein</fullName>
    </recommendedName>
</protein>
<feature type="region of interest" description="Disordered" evidence="5">
    <location>
        <begin position="781"/>
        <end position="1006"/>
    </location>
</feature>
<name>H2RZE4_TAKRU</name>
<feature type="region of interest" description="Disordered" evidence="5">
    <location>
        <begin position="165"/>
        <end position="201"/>
    </location>
</feature>
<dbReference type="Gene3D" id="2.30.42.10">
    <property type="match status" value="3"/>
</dbReference>
<evidence type="ECO:0000313" key="7">
    <source>
        <dbReference type="Ensembl" id="ENSTRUP00000005515.3"/>
    </source>
</evidence>
<reference evidence="7 8" key="1">
    <citation type="journal article" date="2011" name="Genome Biol. Evol.">
        <title>Integration of the genetic map and genome assembly of fugu facilitates insights into distinct features of genome evolution in teleosts and mammals.</title>
        <authorList>
            <person name="Kai W."/>
            <person name="Kikuchi K."/>
            <person name="Tohari S."/>
            <person name="Chew A.K."/>
            <person name="Tay A."/>
            <person name="Fujiwara A."/>
            <person name="Hosoya S."/>
            <person name="Suetake H."/>
            <person name="Naruse K."/>
            <person name="Brenner S."/>
            <person name="Suzuki Y."/>
            <person name="Venkatesh B."/>
        </authorList>
    </citation>
    <scope>NUCLEOTIDE SEQUENCE [LARGE SCALE GENOMIC DNA]</scope>
</reference>
<gene>
    <name evidence="7" type="primary">pard3bb</name>
</gene>
<dbReference type="Pfam" id="PF12053">
    <property type="entry name" value="Par3_HAL_N_term"/>
    <property type="match status" value="1"/>
</dbReference>
<dbReference type="PANTHER" id="PTHR16484:SF4">
    <property type="entry name" value="PARTITIONING DEFECTIVE 3 HOMOLOG B"/>
    <property type="match status" value="1"/>
</dbReference>
<dbReference type="CDD" id="cd06691">
    <property type="entry name" value="PDZ1_Par3-like"/>
    <property type="match status" value="1"/>
</dbReference>
<feature type="compositionally biased region" description="Polar residues" evidence="5">
    <location>
        <begin position="678"/>
        <end position="692"/>
    </location>
</feature>
<dbReference type="AlphaFoldDB" id="H2RZE4"/>
<keyword evidence="3" id="KW-0677">Repeat</keyword>
<feature type="compositionally biased region" description="Polar residues" evidence="5">
    <location>
        <begin position="658"/>
        <end position="671"/>
    </location>
</feature>
<dbReference type="GO" id="GO:0007155">
    <property type="term" value="P:cell adhesion"/>
    <property type="evidence" value="ECO:0007669"/>
    <property type="project" value="TreeGrafter"/>
</dbReference>
<keyword evidence="4" id="KW-0131">Cell cycle</keyword>
<reference evidence="7" key="2">
    <citation type="submission" date="2025-08" db="UniProtKB">
        <authorList>
            <consortium name="Ensembl"/>
        </authorList>
    </citation>
    <scope>IDENTIFICATION</scope>
</reference>
<feature type="domain" description="PDZ" evidence="6">
    <location>
        <begin position="215"/>
        <end position="301"/>
    </location>
</feature>
<evidence type="ECO:0000259" key="6">
    <source>
        <dbReference type="PROSITE" id="PS50106"/>
    </source>
</evidence>
<dbReference type="CDD" id="cd23059">
    <property type="entry name" value="PDZ3_Par3-like"/>
    <property type="match status" value="1"/>
</dbReference>
<feature type="compositionally biased region" description="Basic and acidic residues" evidence="5">
    <location>
        <begin position="874"/>
        <end position="924"/>
    </location>
</feature>
<feature type="compositionally biased region" description="Basic and acidic residues" evidence="5">
    <location>
        <begin position="840"/>
        <end position="852"/>
    </location>
</feature>
<sequence>MRIDAFVIDKSSTMQHFPFKKVTVAEDLVRNWPAADRSGGIPKLFQHSPAVPSLFPVFSGPSTDVDPAGPSPLPEGSFLVRTHHVEYCDGGILDPDDILSDLVEDKDKLMAVYEEQEAQQRGLANTSLTPSPDLYQSELSAFQPIAGGEIEVNSSALKSNTPLLVRSSSDSAISPQQIERDSEDSAGRAASPTMERTAGVDRSLVKPTSGSLTRMVEILGEDSPLGIHVVPYCSSLSGRSLGLYIRGVEEESRSRKEGLFQEDECIVKINNIDLMDKTFSQAQEVFRQAMHSPTVRLEVVPSSTRERYEKSLIGQLFGNGTGPDSSPRATKTKDLPPPVKAKPNFKPSESPAVRMAEEVAAMETALSSPKARCESPLMKKNPALSCLVSNKKGGRRLRIDLKKGSEGLGFTVVTRDSSLHGPGPILVKNILPRGAAVKDGRLQSGDRILEVNGIDVTGVSQEDLVCMLRSTRQGESVCLVVLRQEEMFLPREMKDEVSCVPGFVPENGKEQLTFEVPLNDSGSAGLGISLKGNKSRETGEDLGIFIKSIIHGGAAYKDGRLCVNDQLVAVNGESLLGCSNHQAMETLRRSMSQEGNTRGTIQLVVLRVMKDQSPNRSFDGFPGLMGPVEPVVQNHSHTAFNGTNGSYFHTEEEDSELNSHGTELNNFYSSTHNKEPSHGSSSAQPQTPGQNQWQFQHVKASKSMDLVADESNVGSLGEDTTALPASVELGPTLGLKKSSSLESLQTAMSEVNRNNEFLPFHRPRQNMVRGRGCNESFRAAIDKSYDGPPEDDNDDSSEVSSGRDTPASSSSRQGAVDRTDDKGKKDKKKKVKTKKKEKIKGKVKEKDKKKAEEPEETEKKSKKIGFALLRFGKKKEEKKEAKSSVQRQKSDILSDHELERMRDERERIEADHPELSDQHLRDKPSAGGPTYPDVEDDDADPNYARIKSFRDQSMGPAPQLPPHSPPYSTVQHAHVRTPSPQGPTPFLGHGGAGKDPAAAPDGDSVDRLYAKVNKARGAGPGYPPASASATDSVDRIQQLKREYQLARREGMVAPYEEPDPRRRGLENDLHRVPARGPDHRLAPRYEEVERQYASLPRRGPLEVAEYPMQSWTGHYPGPPQPQPGYPQTPNYHNNSSPSYPNYPPGQAYVRPGDPRSIDSGYYPHPSPQQRGPLRQDVPPSPTPPRGLRYDTMTRGAGGGAYSFSDHIHLLRDVT</sequence>
<dbReference type="STRING" id="31033.ENSTRUP00000067872"/>
<feature type="region of interest" description="Disordered" evidence="5">
    <location>
        <begin position="1015"/>
        <end position="1034"/>
    </location>
</feature>
<dbReference type="FunFam" id="2.30.42.10:FF:000011">
    <property type="entry name" value="partitioning defective 3 homolog isoform X1"/>
    <property type="match status" value="1"/>
</dbReference>
<dbReference type="CDD" id="cd23058">
    <property type="entry name" value="PDZ2_Par3-like"/>
    <property type="match status" value="1"/>
</dbReference>
<dbReference type="Ensembl" id="ENSTRUT00000005548.3">
    <property type="protein sequence ID" value="ENSTRUP00000005515.3"/>
    <property type="gene ID" value="ENSTRUG00000002389.3"/>
</dbReference>
<evidence type="ECO:0000313" key="8">
    <source>
        <dbReference type="Proteomes" id="UP000005226"/>
    </source>
</evidence>
<dbReference type="SUPFAM" id="SSF50156">
    <property type="entry name" value="PDZ domain-like"/>
    <property type="match status" value="3"/>
</dbReference>
<feature type="compositionally biased region" description="Acidic residues" evidence="5">
    <location>
        <begin position="788"/>
        <end position="797"/>
    </location>
</feature>
<dbReference type="InterPro" id="IPR036034">
    <property type="entry name" value="PDZ_sf"/>
</dbReference>
<feature type="compositionally biased region" description="Basic and acidic residues" evidence="5">
    <location>
        <begin position="815"/>
        <end position="824"/>
    </location>
</feature>
<feature type="compositionally biased region" description="Low complexity" evidence="5">
    <location>
        <begin position="1127"/>
        <end position="1139"/>
    </location>
</feature>
<dbReference type="Gene3D" id="3.10.20.90">
    <property type="entry name" value="Phosphatidylinositol 3-kinase Catalytic Subunit, Chain A, domain 1"/>
    <property type="match status" value="1"/>
</dbReference>
<organism evidence="7 8">
    <name type="scientific">Takifugu rubripes</name>
    <name type="common">Japanese pufferfish</name>
    <name type="synonym">Fugu rubripes</name>
    <dbReference type="NCBI Taxonomy" id="31033"/>
    <lineage>
        <taxon>Eukaryota</taxon>
        <taxon>Metazoa</taxon>
        <taxon>Chordata</taxon>
        <taxon>Craniata</taxon>
        <taxon>Vertebrata</taxon>
        <taxon>Euteleostomi</taxon>
        <taxon>Actinopterygii</taxon>
        <taxon>Neopterygii</taxon>
        <taxon>Teleostei</taxon>
        <taxon>Neoteleostei</taxon>
        <taxon>Acanthomorphata</taxon>
        <taxon>Eupercaria</taxon>
        <taxon>Tetraodontiformes</taxon>
        <taxon>Tetradontoidea</taxon>
        <taxon>Tetraodontidae</taxon>
        <taxon>Takifugu</taxon>
    </lineage>
</organism>
<feature type="region of interest" description="Disordered" evidence="5">
    <location>
        <begin position="315"/>
        <end position="351"/>
    </location>
</feature>
<feature type="domain" description="PDZ" evidence="6">
    <location>
        <begin position="398"/>
        <end position="471"/>
    </location>
</feature>
<feature type="region of interest" description="Disordered" evidence="5">
    <location>
        <begin position="1109"/>
        <end position="1203"/>
    </location>
</feature>
<dbReference type="GO" id="GO:0005912">
    <property type="term" value="C:adherens junction"/>
    <property type="evidence" value="ECO:0007669"/>
    <property type="project" value="TreeGrafter"/>
</dbReference>
<dbReference type="GO" id="GO:0030010">
    <property type="term" value="P:establishment of cell polarity"/>
    <property type="evidence" value="ECO:0007669"/>
    <property type="project" value="TreeGrafter"/>
</dbReference>
<evidence type="ECO:0000256" key="3">
    <source>
        <dbReference type="ARBA" id="ARBA00022737"/>
    </source>
</evidence>
<dbReference type="InterPro" id="IPR001478">
    <property type="entry name" value="PDZ"/>
</dbReference>
<comment type="similarity">
    <text evidence="1">Belongs to the PAR3 family.</text>
</comment>
<keyword evidence="8" id="KW-1185">Reference proteome</keyword>
<dbReference type="GO" id="GO:0008104">
    <property type="term" value="P:intracellular protein localization"/>
    <property type="evidence" value="ECO:0007669"/>
    <property type="project" value="TreeGrafter"/>
</dbReference>
<dbReference type="GeneTree" id="ENSGT00950000183214"/>
<dbReference type="GO" id="GO:0043296">
    <property type="term" value="C:apical junction complex"/>
    <property type="evidence" value="ECO:0007669"/>
    <property type="project" value="TreeGrafter"/>
</dbReference>
<feature type="domain" description="PDZ" evidence="6">
    <location>
        <begin position="515"/>
        <end position="590"/>
    </location>
</feature>
<dbReference type="Pfam" id="PF00595">
    <property type="entry name" value="PDZ"/>
    <property type="match status" value="2"/>
</dbReference>
<dbReference type="GO" id="GO:0045197">
    <property type="term" value="P:establishment or maintenance of epithelial cell apical/basal polarity"/>
    <property type="evidence" value="ECO:0007669"/>
    <property type="project" value="TreeGrafter"/>
</dbReference>
<dbReference type="GO" id="GO:0051660">
    <property type="term" value="P:establishment of centrosome localization"/>
    <property type="evidence" value="ECO:0007669"/>
    <property type="project" value="TreeGrafter"/>
</dbReference>
<dbReference type="Proteomes" id="UP000005226">
    <property type="component" value="Chromosome 1"/>
</dbReference>
<dbReference type="SMART" id="SM00228">
    <property type="entry name" value="PDZ"/>
    <property type="match status" value="3"/>
</dbReference>
<evidence type="ECO:0000256" key="4">
    <source>
        <dbReference type="ARBA" id="ARBA00023306"/>
    </source>
</evidence>
<dbReference type="GO" id="GO:0005938">
    <property type="term" value="C:cell cortex"/>
    <property type="evidence" value="ECO:0007669"/>
    <property type="project" value="TreeGrafter"/>
</dbReference>
<feature type="region of interest" description="Disordered" evidence="5">
    <location>
        <begin position="1044"/>
        <end position="1086"/>
    </location>
</feature>
<feature type="compositionally biased region" description="Pro residues" evidence="5">
    <location>
        <begin position="1116"/>
        <end position="1126"/>
    </location>
</feature>
<keyword evidence="2" id="KW-0132">Cell division</keyword>